<feature type="compositionally biased region" description="Basic residues" evidence="1">
    <location>
        <begin position="1"/>
        <end position="11"/>
    </location>
</feature>
<feature type="non-terminal residue" evidence="2">
    <location>
        <position position="123"/>
    </location>
</feature>
<dbReference type="AlphaFoldDB" id="A0A6J4MVG5"/>
<dbReference type="EMBL" id="CADCUI010000088">
    <property type="protein sequence ID" value="CAA9367795.1"/>
    <property type="molecule type" value="Genomic_DNA"/>
</dbReference>
<evidence type="ECO:0000256" key="1">
    <source>
        <dbReference type="SAM" id="MobiDB-lite"/>
    </source>
</evidence>
<feature type="region of interest" description="Disordered" evidence="1">
    <location>
        <begin position="1"/>
        <end position="63"/>
    </location>
</feature>
<reference evidence="2" key="1">
    <citation type="submission" date="2020-02" db="EMBL/GenBank/DDBJ databases">
        <authorList>
            <person name="Meier V. D."/>
        </authorList>
    </citation>
    <scope>NUCLEOTIDE SEQUENCE</scope>
    <source>
        <strain evidence="2">AVDCRST_MAG34</strain>
    </source>
</reference>
<name>A0A6J4MVG5_9ACTN</name>
<proteinExistence type="predicted"/>
<sequence length="123" mass="13870">DRRLTTRRRNRPQGAGRRCPRLRSSRPAGTACSVERLRHEPPGRRVHVPGPHVGSPHGFHRRSLARRDRRAQAHLLHARRRTRRCRHSAVAGHPGAVRADPHPGSHDCQRHRVDGPLRAAGVV</sequence>
<gene>
    <name evidence="2" type="ORF">AVDCRST_MAG34-3151</name>
</gene>
<feature type="compositionally biased region" description="Basic and acidic residues" evidence="1">
    <location>
        <begin position="99"/>
        <end position="115"/>
    </location>
</feature>
<protein>
    <submittedName>
        <fullName evidence="2">Uncharacterized protein</fullName>
    </submittedName>
</protein>
<organism evidence="2">
    <name type="scientific">uncultured Nocardioidaceae bacterium</name>
    <dbReference type="NCBI Taxonomy" id="253824"/>
    <lineage>
        <taxon>Bacteria</taxon>
        <taxon>Bacillati</taxon>
        <taxon>Actinomycetota</taxon>
        <taxon>Actinomycetes</taxon>
        <taxon>Propionibacteriales</taxon>
        <taxon>Nocardioidaceae</taxon>
        <taxon>environmental samples</taxon>
    </lineage>
</organism>
<feature type="compositionally biased region" description="Basic residues" evidence="1">
    <location>
        <begin position="76"/>
        <end position="87"/>
    </location>
</feature>
<feature type="region of interest" description="Disordered" evidence="1">
    <location>
        <begin position="76"/>
        <end position="123"/>
    </location>
</feature>
<feature type="non-terminal residue" evidence="2">
    <location>
        <position position="1"/>
    </location>
</feature>
<accession>A0A6J4MVG5</accession>
<evidence type="ECO:0000313" key="2">
    <source>
        <dbReference type="EMBL" id="CAA9367795.1"/>
    </source>
</evidence>